<organism evidence="1 2">
    <name type="scientific">Rhizopogon vesiculosus</name>
    <dbReference type="NCBI Taxonomy" id="180088"/>
    <lineage>
        <taxon>Eukaryota</taxon>
        <taxon>Fungi</taxon>
        <taxon>Dikarya</taxon>
        <taxon>Basidiomycota</taxon>
        <taxon>Agaricomycotina</taxon>
        <taxon>Agaricomycetes</taxon>
        <taxon>Agaricomycetidae</taxon>
        <taxon>Boletales</taxon>
        <taxon>Suillineae</taxon>
        <taxon>Rhizopogonaceae</taxon>
        <taxon>Rhizopogon</taxon>
    </lineage>
</organism>
<sequence>MLNTAVHYFVSVVGVYSGW</sequence>
<protein>
    <submittedName>
        <fullName evidence="1">Uncharacterized protein</fullName>
    </submittedName>
</protein>
<comment type="caution">
    <text evidence="1">The sequence shown here is derived from an EMBL/GenBank/DDBJ whole genome shotgun (WGS) entry which is preliminary data.</text>
</comment>
<reference evidence="1 2" key="1">
    <citation type="submission" date="2016-03" db="EMBL/GenBank/DDBJ databases">
        <title>Comparative genomics of the ectomycorrhizal sister species Rhizopogon vinicolor and Rhizopogon vesiculosus (Basidiomycota: Boletales) reveals a divergence of the mating type B locus.</title>
        <authorList>
            <person name="Mujic A.B."/>
            <person name="Kuo A."/>
            <person name="Tritt A."/>
            <person name="Lipzen A."/>
            <person name="Chen C."/>
            <person name="Johnson J."/>
            <person name="Sharma A."/>
            <person name="Barry K."/>
            <person name="Grigoriev I.V."/>
            <person name="Spatafora J.W."/>
        </authorList>
    </citation>
    <scope>NUCLEOTIDE SEQUENCE [LARGE SCALE GENOMIC DNA]</scope>
    <source>
        <strain evidence="1 2">AM-OR11-056</strain>
    </source>
</reference>
<proteinExistence type="predicted"/>
<gene>
    <name evidence="1" type="ORF">AZE42_12250</name>
</gene>
<name>A0A1J8Q1C2_9AGAM</name>
<keyword evidence="2" id="KW-1185">Reference proteome</keyword>
<dbReference type="AlphaFoldDB" id="A0A1J8Q1C2"/>
<dbReference type="EMBL" id="LVVM01003172">
    <property type="protein sequence ID" value="OJA15374.1"/>
    <property type="molecule type" value="Genomic_DNA"/>
</dbReference>
<accession>A0A1J8Q1C2</accession>
<evidence type="ECO:0000313" key="1">
    <source>
        <dbReference type="EMBL" id="OJA15374.1"/>
    </source>
</evidence>
<evidence type="ECO:0000313" key="2">
    <source>
        <dbReference type="Proteomes" id="UP000183567"/>
    </source>
</evidence>
<dbReference type="Proteomes" id="UP000183567">
    <property type="component" value="Unassembled WGS sequence"/>
</dbReference>